<dbReference type="InterPro" id="IPR043504">
    <property type="entry name" value="Peptidase_S1_PA_chymotrypsin"/>
</dbReference>
<name>A0A3Q1KGA3_ANATE</name>
<accession>A0A3Q1KGA3</accession>
<evidence type="ECO:0000313" key="3">
    <source>
        <dbReference type="Ensembl" id="ENSATEP00000035036.3"/>
    </source>
</evidence>
<dbReference type="PANTHER" id="PTHR24271:SF87">
    <property type="entry name" value="ARGININE ESTERASE-LIKE-RELATED"/>
    <property type="match status" value="1"/>
</dbReference>
<reference evidence="3" key="1">
    <citation type="submission" date="2021-04" db="EMBL/GenBank/DDBJ databases">
        <authorList>
            <consortium name="Wellcome Sanger Institute Data Sharing"/>
        </authorList>
    </citation>
    <scope>NUCLEOTIDE SEQUENCE [LARGE SCALE GENOMIC DNA]</scope>
</reference>
<sequence length="73" mass="8187">MRKTAKNPQGTRRTCKLDRKNLTGLPCEIINGEKVPENSMLYMVSVQNDYGHVCGGFLISEDFVLTAAHCDDR</sequence>
<protein>
    <recommendedName>
        <fullName evidence="2">Peptidase S1 domain-containing protein</fullName>
    </recommendedName>
</protein>
<dbReference type="InterPro" id="IPR009003">
    <property type="entry name" value="Peptidase_S1_PA"/>
</dbReference>
<dbReference type="InParanoid" id="A0A3Q1KGA3"/>
<evidence type="ECO:0000313" key="4">
    <source>
        <dbReference type="Proteomes" id="UP000265040"/>
    </source>
</evidence>
<reference evidence="3" key="3">
    <citation type="submission" date="2025-09" db="UniProtKB">
        <authorList>
            <consortium name="Ensembl"/>
        </authorList>
    </citation>
    <scope>IDENTIFICATION</scope>
</reference>
<dbReference type="Gene3D" id="2.40.10.10">
    <property type="entry name" value="Trypsin-like serine proteases"/>
    <property type="match status" value="1"/>
</dbReference>
<dbReference type="AlphaFoldDB" id="A0A3Q1KGA3"/>
<dbReference type="GeneTree" id="ENSGT00940000177352"/>
<dbReference type="InterPro" id="IPR018114">
    <property type="entry name" value="TRYPSIN_HIS"/>
</dbReference>
<dbReference type="GO" id="GO:0004252">
    <property type="term" value="F:serine-type endopeptidase activity"/>
    <property type="evidence" value="ECO:0007669"/>
    <property type="project" value="InterPro"/>
</dbReference>
<dbReference type="Ensembl" id="ENSATET00000035543.3">
    <property type="protein sequence ID" value="ENSATEP00000035036.3"/>
    <property type="gene ID" value="ENSATEG00000024077.3"/>
</dbReference>
<reference evidence="3" key="2">
    <citation type="submission" date="2025-08" db="UniProtKB">
        <authorList>
            <consortium name="Ensembl"/>
        </authorList>
    </citation>
    <scope>IDENTIFICATION</scope>
</reference>
<dbReference type="SUPFAM" id="SSF50494">
    <property type="entry name" value="Trypsin-like serine proteases"/>
    <property type="match status" value="1"/>
</dbReference>
<evidence type="ECO:0000259" key="2">
    <source>
        <dbReference type="Pfam" id="PF00089"/>
    </source>
</evidence>
<dbReference type="GO" id="GO:0006508">
    <property type="term" value="P:proteolysis"/>
    <property type="evidence" value="ECO:0007669"/>
    <property type="project" value="InterPro"/>
</dbReference>
<keyword evidence="4" id="KW-1185">Reference proteome</keyword>
<dbReference type="Proteomes" id="UP000265040">
    <property type="component" value="Chromosome 4"/>
</dbReference>
<proteinExistence type="predicted"/>
<dbReference type="PANTHER" id="PTHR24271">
    <property type="entry name" value="KALLIKREIN-RELATED"/>
    <property type="match status" value="1"/>
</dbReference>
<feature type="domain" description="Peptidase S1" evidence="2">
    <location>
        <begin position="29"/>
        <end position="71"/>
    </location>
</feature>
<organism evidence="3 4">
    <name type="scientific">Anabas testudineus</name>
    <name type="common">Climbing perch</name>
    <name type="synonym">Anthias testudineus</name>
    <dbReference type="NCBI Taxonomy" id="64144"/>
    <lineage>
        <taxon>Eukaryota</taxon>
        <taxon>Metazoa</taxon>
        <taxon>Chordata</taxon>
        <taxon>Craniata</taxon>
        <taxon>Vertebrata</taxon>
        <taxon>Euteleostomi</taxon>
        <taxon>Actinopterygii</taxon>
        <taxon>Neopterygii</taxon>
        <taxon>Teleostei</taxon>
        <taxon>Neoteleostei</taxon>
        <taxon>Acanthomorphata</taxon>
        <taxon>Anabantaria</taxon>
        <taxon>Anabantiformes</taxon>
        <taxon>Anabantoidei</taxon>
        <taxon>Anabantidae</taxon>
        <taxon>Anabas</taxon>
    </lineage>
</organism>
<dbReference type="STRING" id="64144.ENSATEP00000035036"/>
<dbReference type="PROSITE" id="PS00134">
    <property type="entry name" value="TRYPSIN_HIS"/>
    <property type="match status" value="1"/>
</dbReference>
<keyword evidence="1" id="KW-1015">Disulfide bond</keyword>
<dbReference type="Pfam" id="PF00089">
    <property type="entry name" value="Trypsin"/>
    <property type="match status" value="1"/>
</dbReference>
<dbReference type="InterPro" id="IPR001254">
    <property type="entry name" value="Trypsin_dom"/>
</dbReference>
<evidence type="ECO:0000256" key="1">
    <source>
        <dbReference type="ARBA" id="ARBA00023157"/>
    </source>
</evidence>